<dbReference type="Proteomes" id="UP001206595">
    <property type="component" value="Unassembled WGS sequence"/>
</dbReference>
<protein>
    <submittedName>
        <fullName evidence="1">Uncharacterized protein</fullName>
    </submittedName>
</protein>
<reference evidence="1" key="1">
    <citation type="submission" date="2021-06" db="EMBL/GenBank/DDBJ databases">
        <authorList>
            <consortium name="DOE Joint Genome Institute"/>
            <person name="Mondo S.J."/>
            <person name="Amses K.R."/>
            <person name="Simmons D.R."/>
            <person name="Longcore J.E."/>
            <person name="Seto K."/>
            <person name="Alves G.H."/>
            <person name="Bonds A.E."/>
            <person name="Quandt C.A."/>
            <person name="Davis W.J."/>
            <person name="Chang Y."/>
            <person name="Letcher P.M."/>
            <person name="Powell M.J."/>
            <person name="Kuo A."/>
            <person name="Labutti K."/>
            <person name="Pangilinan J."/>
            <person name="Andreopoulos W."/>
            <person name="Tritt A."/>
            <person name="Riley R."/>
            <person name="Hundley H."/>
            <person name="Johnson J."/>
            <person name="Lipzen A."/>
            <person name="Barry K."/>
            <person name="Berbee M.L."/>
            <person name="Buchler N.E."/>
            <person name="Grigoriev I.V."/>
            <person name="Spatafora J.W."/>
            <person name="Stajich J.E."/>
            <person name="James T.Y."/>
        </authorList>
    </citation>
    <scope>NUCLEOTIDE SEQUENCE</scope>
    <source>
        <strain evidence="1">AG</strain>
    </source>
</reference>
<comment type="caution">
    <text evidence="1">The sequence shown here is derived from an EMBL/GenBank/DDBJ whole genome shotgun (WGS) entry which is preliminary data.</text>
</comment>
<proteinExistence type="predicted"/>
<evidence type="ECO:0000313" key="2">
    <source>
        <dbReference type="Proteomes" id="UP001206595"/>
    </source>
</evidence>
<dbReference type="RefSeq" id="XP_051441789.1">
    <property type="nucleotide sequence ID" value="XM_051591272.1"/>
</dbReference>
<sequence length="73" mass="7908">MSTKSFISADRTNKGTLPLTILRCIFKSNQIIASSMTSNLEAFGYNPAHGSFAALSSQITSNTNDVNEGFLLY</sequence>
<keyword evidence="2" id="KW-1185">Reference proteome</keyword>
<dbReference type="GeneID" id="75916615"/>
<name>A0AAD5E5K1_UMBRA</name>
<organism evidence="1 2">
    <name type="scientific">Umbelopsis ramanniana AG</name>
    <dbReference type="NCBI Taxonomy" id="1314678"/>
    <lineage>
        <taxon>Eukaryota</taxon>
        <taxon>Fungi</taxon>
        <taxon>Fungi incertae sedis</taxon>
        <taxon>Mucoromycota</taxon>
        <taxon>Mucoromycotina</taxon>
        <taxon>Umbelopsidomycetes</taxon>
        <taxon>Umbelopsidales</taxon>
        <taxon>Umbelopsidaceae</taxon>
        <taxon>Umbelopsis</taxon>
    </lineage>
</organism>
<accession>A0AAD5E5K1</accession>
<evidence type="ECO:0000313" key="1">
    <source>
        <dbReference type="EMBL" id="KAI8576785.1"/>
    </source>
</evidence>
<dbReference type="EMBL" id="MU620949">
    <property type="protein sequence ID" value="KAI8576785.1"/>
    <property type="molecule type" value="Genomic_DNA"/>
</dbReference>
<gene>
    <name evidence="1" type="ORF">K450DRAFT_254911</name>
</gene>
<reference evidence="1" key="2">
    <citation type="journal article" date="2022" name="Proc. Natl. Acad. Sci. U.S.A.">
        <title>Diploid-dominant life cycles characterize the early evolution of Fungi.</title>
        <authorList>
            <person name="Amses K.R."/>
            <person name="Simmons D.R."/>
            <person name="Longcore J.E."/>
            <person name="Mondo S.J."/>
            <person name="Seto K."/>
            <person name="Jeronimo G.H."/>
            <person name="Bonds A.E."/>
            <person name="Quandt C.A."/>
            <person name="Davis W.J."/>
            <person name="Chang Y."/>
            <person name="Federici B.A."/>
            <person name="Kuo A."/>
            <person name="LaButti K."/>
            <person name="Pangilinan J."/>
            <person name="Andreopoulos W."/>
            <person name="Tritt A."/>
            <person name="Riley R."/>
            <person name="Hundley H."/>
            <person name="Johnson J."/>
            <person name="Lipzen A."/>
            <person name="Barry K."/>
            <person name="Lang B.F."/>
            <person name="Cuomo C.A."/>
            <person name="Buchler N.E."/>
            <person name="Grigoriev I.V."/>
            <person name="Spatafora J.W."/>
            <person name="Stajich J.E."/>
            <person name="James T.Y."/>
        </authorList>
    </citation>
    <scope>NUCLEOTIDE SEQUENCE</scope>
    <source>
        <strain evidence="1">AG</strain>
    </source>
</reference>
<dbReference type="AlphaFoldDB" id="A0AAD5E5K1"/>